<evidence type="ECO:0000259" key="3">
    <source>
        <dbReference type="Pfam" id="PF22725"/>
    </source>
</evidence>
<accession>A0ABT1LDZ6</accession>
<evidence type="ECO:0000313" key="5">
    <source>
        <dbReference type="Proteomes" id="UP001205890"/>
    </source>
</evidence>
<dbReference type="PANTHER" id="PTHR43818:SF11">
    <property type="entry name" value="BCDNA.GH03377"/>
    <property type="match status" value="1"/>
</dbReference>
<evidence type="ECO:0000313" key="4">
    <source>
        <dbReference type="EMBL" id="MCP8938463.1"/>
    </source>
</evidence>
<dbReference type="RefSeq" id="WP_254740421.1">
    <property type="nucleotide sequence ID" value="NZ_JANCLU010000006.1"/>
</dbReference>
<comment type="caution">
    <text evidence="4">The sequence shown here is derived from an EMBL/GenBank/DDBJ whole genome shotgun (WGS) entry which is preliminary data.</text>
</comment>
<keyword evidence="1" id="KW-0560">Oxidoreductase</keyword>
<dbReference type="InterPro" id="IPR050463">
    <property type="entry name" value="Gfo/Idh/MocA_oxidrdct_glycsds"/>
</dbReference>
<keyword evidence="5" id="KW-1185">Reference proteome</keyword>
<feature type="domain" description="GFO/IDH/MocA-like oxidoreductase" evidence="3">
    <location>
        <begin position="139"/>
        <end position="273"/>
    </location>
</feature>
<proteinExistence type="predicted"/>
<dbReference type="Proteomes" id="UP001205890">
    <property type="component" value="Unassembled WGS sequence"/>
</dbReference>
<sequence>MDEIGIGVIGTGFMGKAHALAWTTVHAVYPELPRPVLVAVADNVASAARAAAAQYGFRDWREDWRSVVEDPAVHAVSITAPNLLHHDMAVAAARAGKHIHCEKPLAPDAATALRMVQAAEAVGVVTQVGFNYQKNPLIRLARDMIAAGELGDILSFRAQHAEGFMADPDTPWGWRLDPAGGPGALADLGSHAIAMGRYLLGPIESLSADLQTVIASRPVGPGARERRAVEVDDVARLTVRFARGCGGLIEANWVATGRTMQLGFEVSGTKGSIAFTQERLNELHLFRAGADPLTSGFTRIEAGPRHEPYGRFCVAPGHQLGFNELKTIEMAGFLSAIAGGERTGPDFREAWEVQKVIDAAVESSRERAWRPVG</sequence>
<dbReference type="Gene3D" id="3.40.50.720">
    <property type="entry name" value="NAD(P)-binding Rossmann-like Domain"/>
    <property type="match status" value="1"/>
</dbReference>
<dbReference type="Pfam" id="PF22725">
    <property type="entry name" value="GFO_IDH_MocA_C3"/>
    <property type="match status" value="1"/>
</dbReference>
<organism evidence="4 5">
    <name type="scientific">Alsobacter ponti</name>
    <dbReference type="NCBI Taxonomy" id="2962936"/>
    <lineage>
        <taxon>Bacteria</taxon>
        <taxon>Pseudomonadati</taxon>
        <taxon>Pseudomonadota</taxon>
        <taxon>Alphaproteobacteria</taxon>
        <taxon>Hyphomicrobiales</taxon>
        <taxon>Alsobacteraceae</taxon>
        <taxon>Alsobacter</taxon>
    </lineage>
</organism>
<dbReference type="SUPFAM" id="SSF51735">
    <property type="entry name" value="NAD(P)-binding Rossmann-fold domains"/>
    <property type="match status" value="1"/>
</dbReference>
<evidence type="ECO:0000256" key="1">
    <source>
        <dbReference type="ARBA" id="ARBA00023002"/>
    </source>
</evidence>
<dbReference type="InterPro" id="IPR000683">
    <property type="entry name" value="Gfo/Idh/MocA-like_OxRdtase_N"/>
</dbReference>
<name>A0ABT1LDZ6_9HYPH</name>
<feature type="domain" description="Gfo/Idh/MocA-like oxidoreductase N-terminal" evidence="2">
    <location>
        <begin position="5"/>
        <end position="130"/>
    </location>
</feature>
<dbReference type="SUPFAM" id="SSF55347">
    <property type="entry name" value="Glyceraldehyde-3-phosphate dehydrogenase-like, C-terminal domain"/>
    <property type="match status" value="1"/>
</dbReference>
<reference evidence="4 5" key="1">
    <citation type="submission" date="2022-07" db="EMBL/GenBank/DDBJ databases">
        <authorList>
            <person name="Li W.-J."/>
            <person name="Deng Q.-Q."/>
        </authorList>
    </citation>
    <scope>NUCLEOTIDE SEQUENCE [LARGE SCALE GENOMIC DNA]</scope>
    <source>
        <strain evidence="4 5">SYSU M60028</strain>
    </source>
</reference>
<gene>
    <name evidence="4" type="ORF">NK718_08035</name>
</gene>
<dbReference type="Pfam" id="PF01408">
    <property type="entry name" value="GFO_IDH_MocA"/>
    <property type="match status" value="1"/>
</dbReference>
<dbReference type="InterPro" id="IPR055170">
    <property type="entry name" value="GFO_IDH_MocA-like_dom"/>
</dbReference>
<dbReference type="Gene3D" id="3.30.360.10">
    <property type="entry name" value="Dihydrodipicolinate Reductase, domain 2"/>
    <property type="match status" value="1"/>
</dbReference>
<protein>
    <submittedName>
        <fullName evidence="4">Gfo/Idh/MocA family oxidoreductase</fullName>
    </submittedName>
</protein>
<evidence type="ECO:0000259" key="2">
    <source>
        <dbReference type="Pfam" id="PF01408"/>
    </source>
</evidence>
<dbReference type="PANTHER" id="PTHR43818">
    <property type="entry name" value="BCDNA.GH03377"/>
    <property type="match status" value="1"/>
</dbReference>
<dbReference type="InterPro" id="IPR036291">
    <property type="entry name" value="NAD(P)-bd_dom_sf"/>
</dbReference>
<dbReference type="EMBL" id="JANCLU010000006">
    <property type="protein sequence ID" value="MCP8938463.1"/>
    <property type="molecule type" value="Genomic_DNA"/>
</dbReference>